<protein>
    <recommendedName>
        <fullName evidence="2">Phosphatidylinositol-specific phospholipase C X domain-containing protein</fullName>
    </recommendedName>
</protein>
<dbReference type="InterPro" id="IPR017946">
    <property type="entry name" value="PLC-like_Pdiesterase_TIM-brl"/>
</dbReference>
<dbReference type="SUPFAM" id="SSF51695">
    <property type="entry name" value="PLC-like phosphodiesterases"/>
    <property type="match status" value="1"/>
</dbReference>
<dbReference type="Gene3D" id="3.20.20.190">
    <property type="entry name" value="Phosphatidylinositol (PI) phosphodiesterase"/>
    <property type="match status" value="1"/>
</dbReference>
<dbReference type="PANTHER" id="PTHR13593:SF140">
    <property type="entry name" value="PLC-LIKE PHOSPHODIESTERASE"/>
    <property type="match status" value="1"/>
</dbReference>
<sequence length="256" mass="30132">YIEKLTTYESEISENFTDLRWDIPYHQAFFKTSHNSFNKSIRKQLNHGVRGLEYDIHDNRIQEVKDFEVYHLPRHVDAAINVDGNPGDLLLSNWLTLLKDWSDEQNNENAPITLFIELKDCIVDANNEPSELYGIKRLNNVILDTLSPNYIYSHSDFRKNDNQWPTVRELKGRVIIVLTSYWGGYWASSEGGFDSRLQYLNNCLKGEDDVCFVSWIEEDKGKQKLFMKKNATFWKCSLEFSTKNYEENVKLQRPTR</sequence>
<feature type="non-terminal residue" evidence="1">
    <location>
        <position position="256"/>
    </location>
</feature>
<feature type="non-terminal residue" evidence="1">
    <location>
        <position position="1"/>
    </location>
</feature>
<dbReference type="InterPro" id="IPR051057">
    <property type="entry name" value="PI-PLC_domain"/>
</dbReference>
<accession>X1CWC0</accession>
<dbReference type="AlphaFoldDB" id="X1CWC0"/>
<gene>
    <name evidence="1" type="ORF">S01H4_54296</name>
</gene>
<dbReference type="EMBL" id="BART01031231">
    <property type="protein sequence ID" value="GAH12127.1"/>
    <property type="molecule type" value="Genomic_DNA"/>
</dbReference>
<evidence type="ECO:0000313" key="1">
    <source>
        <dbReference type="EMBL" id="GAH12127.1"/>
    </source>
</evidence>
<evidence type="ECO:0008006" key="2">
    <source>
        <dbReference type="Google" id="ProtNLM"/>
    </source>
</evidence>
<reference evidence="1" key="1">
    <citation type="journal article" date="2014" name="Front. Microbiol.">
        <title>High frequency of phylogenetically diverse reductive dehalogenase-homologous genes in deep subseafloor sedimentary metagenomes.</title>
        <authorList>
            <person name="Kawai M."/>
            <person name="Futagami T."/>
            <person name="Toyoda A."/>
            <person name="Takaki Y."/>
            <person name="Nishi S."/>
            <person name="Hori S."/>
            <person name="Arai W."/>
            <person name="Tsubouchi T."/>
            <person name="Morono Y."/>
            <person name="Uchiyama I."/>
            <person name="Ito T."/>
            <person name="Fujiyama A."/>
            <person name="Inagaki F."/>
            <person name="Takami H."/>
        </authorList>
    </citation>
    <scope>NUCLEOTIDE SEQUENCE</scope>
    <source>
        <strain evidence="1">Expedition CK06-06</strain>
    </source>
</reference>
<dbReference type="PANTHER" id="PTHR13593">
    <property type="match status" value="1"/>
</dbReference>
<proteinExistence type="predicted"/>
<comment type="caution">
    <text evidence="1">The sequence shown here is derived from an EMBL/GenBank/DDBJ whole genome shotgun (WGS) entry which is preliminary data.</text>
</comment>
<dbReference type="GO" id="GO:0008081">
    <property type="term" value="F:phosphoric diester hydrolase activity"/>
    <property type="evidence" value="ECO:0007669"/>
    <property type="project" value="InterPro"/>
</dbReference>
<name>X1CWC0_9ZZZZ</name>
<organism evidence="1">
    <name type="scientific">marine sediment metagenome</name>
    <dbReference type="NCBI Taxonomy" id="412755"/>
    <lineage>
        <taxon>unclassified sequences</taxon>
        <taxon>metagenomes</taxon>
        <taxon>ecological metagenomes</taxon>
    </lineage>
</organism>
<dbReference type="GO" id="GO:0006629">
    <property type="term" value="P:lipid metabolic process"/>
    <property type="evidence" value="ECO:0007669"/>
    <property type="project" value="InterPro"/>
</dbReference>